<evidence type="ECO:0000256" key="2">
    <source>
        <dbReference type="ARBA" id="ARBA00022801"/>
    </source>
</evidence>
<dbReference type="CDD" id="cd14792">
    <property type="entry name" value="GH27"/>
    <property type="match status" value="1"/>
</dbReference>
<proteinExistence type="inferred from homology"/>
<evidence type="ECO:0000256" key="4">
    <source>
        <dbReference type="RuleBase" id="RU361168"/>
    </source>
</evidence>
<dbReference type="InterPro" id="IPR017853">
    <property type="entry name" value="GH"/>
</dbReference>
<dbReference type="RefSeq" id="WP_100732655.1">
    <property type="nucleotide sequence ID" value="NZ_JAATOH010000049.1"/>
</dbReference>
<evidence type="ECO:0000256" key="3">
    <source>
        <dbReference type="ARBA" id="ARBA00023295"/>
    </source>
</evidence>
<evidence type="ECO:0000313" key="6">
    <source>
        <dbReference type="Proteomes" id="UP000231914"/>
    </source>
</evidence>
<dbReference type="EMBL" id="MKXG01000042">
    <property type="protein sequence ID" value="PJZ17139.1"/>
    <property type="molecule type" value="Genomic_DNA"/>
</dbReference>
<keyword evidence="3 4" id="KW-0326">Glycosidase</keyword>
<dbReference type="EC" id="3.2.1.22" evidence="4"/>
<dbReference type="GO" id="GO:0005975">
    <property type="term" value="P:carbohydrate metabolic process"/>
    <property type="evidence" value="ECO:0007669"/>
    <property type="project" value="InterPro"/>
</dbReference>
<dbReference type="PANTHER" id="PTHR11452">
    <property type="entry name" value="ALPHA-GALACTOSIDASE/ALPHA-N-ACETYLGALACTOSAMINIDASE"/>
    <property type="match status" value="1"/>
</dbReference>
<keyword evidence="4" id="KW-1015">Disulfide bond</keyword>
<sequence length="422" mass="48877">MKEFQKWAQLPPKGWNSWDVYGASVTEKEVRRNAEYLSKNLRKYGYKYVVVDIQWYEPTADSAEYHNFAILKMDQYARLIPDEYRFPSAKNGKGFKPLADYVHSLGLKFGIHIMRGIPRQAVYQKVPIKGTNKTAKDIAENNICPWNSDMYGVNVDMPEGQKYYNSLIELYASWGVDFIKCDDIAFSKYTNDAHEKEIRALRKAIDKVGHPIVLSLSPGPTPIKDASFLIQNANMWRITDDFWDDWELLLNMFNRADGWSPVVRTGTWPDCDMIPIGKIGIRSVGGSRRSKFSLAELHSLMTLWSLLHSPLIIGSELPNLKKKELDLLTNPDILALDNHSRNSYQIERNDHFIIWQAEVSETKYLAVFNISNSAQRCHISDFNKTVNTNNLFYDVWQKKEIQLNQDIVVEKHDVCLLKWKEK</sequence>
<keyword evidence="2 4" id="KW-0378">Hydrolase</keyword>
<gene>
    <name evidence="5" type="ORF">BHU41_07180</name>
</gene>
<evidence type="ECO:0000313" key="5">
    <source>
        <dbReference type="EMBL" id="PJZ17139.1"/>
    </source>
</evidence>
<dbReference type="InterPro" id="IPR013785">
    <property type="entry name" value="Aldolase_TIM"/>
</dbReference>
<comment type="similarity">
    <text evidence="1 4">Belongs to the glycosyl hydrolase 27 family.</text>
</comment>
<dbReference type="SUPFAM" id="SSF51445">
    <property type="entry name" value="(Trans)glycosidases"/>
    <property type="match status" value="1"/>
</dbReference>
<dbReference type="InterPro" id="IPR002241">
    <property type="entry name" value="Glyco_hydro_27"/>
</dbReference>
<comment type="catalytic activity">
    <reaction evidence="4">
        <text>Hydrolysis of terminal, non-reducing alpha-D-galactose residues in alpha-D-galactosides, including galactose oligosaccharides, galactomannans and galactolipids.</text>
        <dbReference type="EC" id="3.2.1.22"/>
    </reaction>
</comment>
<dbReference type="PANTHER" id="PTHR11452:SF42">
    <property type="entry name" value="ALPHA-GALACTOSIDASE"/>
    <property type="match status" value="1"/>
</dbReference>
<dbReference type="AlphaFoldDB" id="A0A2M9WNZ0"/>
<organism evidence="5 6">
    <name type="scientific">Lactobacillus crispatus</name>
    <dbReference type="NCBI Taxonomy" id="47770"/>
    <lineage>
        <taxon>Bacteria</taxon>
        <taxon>Bacillati</taxon>
        <taxon>Bacillota</taxon>
        <taxon>Bacilli</taxon>
        <taxon>Lactobacillales</taxon>
        <taxon>Lactobacillaceae</taxon>
        <taxon>Lactobacillus</taxon>
    </lineage>
</organism>
<reference evidence="5 6" key="1">
    <citation type="submission" date="2016-10" db="EMBL/GenBank/DDBJ databases">
        <title>WGS of isloates from the oral cavity of healthy individuals.</title>
        <authorList>
            <person name="Sharma S."/>
            <person name="Pal V.K."/>
            <person name="Patil P.B."/>
            <person name="Korpole S."/>
            <person name="Grover V."/>
        </authorList>
    </citation>
    <scope>NUCLEOTIDE SEQUENCE [LARGE SCALE GENOMIC DNA]</scope>
    <source>
        <strain evidence="5 6">DISK12</strain>
    </source>
</reference>
<dbReference type="Gene3D" id="3.20.20.70">
    <property type="entry name" value="Aldolase class I"/>
    <property type="match status" value="1"/>
</dbReference>
<dbReference type="Pfam" id="PF16499">
    <property type="entry name" value="Melibiase_2"/>
    <property type="match status" value="2"/>
</dbReference>
<protein>
    <recommendedName>
        <fullName evidence="4">Alpha-galactosidase</fullName>
        <ecNumber evidence="4">3.2.1.22</ecNumber>
    </recommendedName>
    <alternativeName>
        <fullName evidence="4">Melibiase</fullName>
    </alternativeName>
</protein>
<dbReference type="PRINTS" id="PR00740">
    <property type="entry name" value="GLHYDRLASE27"/>
</dbReference>
<name>A0A2M9WNZ0_9LACO</name>
<dbReference type="Proteomes" id="UP000231914">
    <property type="component" value="Unassembled WGS sequence"/>
</dbReference>
<accession>A0A2M9WNZ0</accession>
<dbReference type="GO" id="GO:0004557">
    <property type="term" value="F:alpha-galactosidase activity"/>
    <property type="evidence" value="ECO:0007669"/>
    <property type="project" value="UniProtKB-EC"/>
</dbReference>
<evidence type="ECO:0000256" key="1">
    <source>
        <dbReference type="ARBA" id="ARBA00009743"/>
    </source>
</evidence>
<comment type="caution">
    <text evidence="5">The sequence shown here is derived from an EMBL/GenBank/DDBJ whole genome shotgun (WGS) entry which is preliminary data.</text>
</comment>